<name>F4FZH2_METCR</name>
<protein>
    <submittedName>
        <fullName evidence="1">Uncharacterized protein</fullName>
    </submittedName>
</protein>
<dbReference type="OrthoDB" id="42831at2157"/>
<organism evidence="1 2">
    <name type="scientific">Metallosphaera cuprina (strain Ar-4)</name>
    <dbReference type="NCBI Taxonomy" id="1006006"/>
    <lineage>
        <taxon>Archaea</taxon>
        <taxon>Thermoproteota</taxon>
        <taxon>Thermoprotei</taxon>
        <taxon>Sulfolobales</taxon>
        <taxon>Sulfolobaceae</taxon>
        <taxon>Metallosphaera</taxon>
    </lineage>
</organism>
<dbReference type="Proteomes" id="UP000007812">
    <property type="component" value="Chromosome"/>
</dbReference>
<dbReference type="EMBL" id="CP002656">
    <property type="protein sequence ID" value="AEB95662.1"/>
    <property type="molecule type" value="Genomic_DNA"/>
</dbReference>
<dbReference type="RefSeq" id="WP_013738160.1">
    <property type="nucleotide sequence ID" value="NC_015435.1"/>
</dbReference>
<gene>
    <name evidence="1" type="ordered locus">Mcup_1559</name>
</gene>
<evidence type="ECO:0000313" key="2">
    <source>
        <dbReference type="Proteomes" id="UP000007812"/>
    </source>
</evidence>
<dbReference type="PATRIC" id="fig|1006006.8.peg.1554"/>
<dbReference type="KEGG" id="mcn:Mcup_1559"/>
<dbReference type="eggNOG" id="arCOG05907">
    <property type="taxonomic scope" value="Archaea"/>
</dbReference>
<dbReference type="AlphaFoldDB" id="F4FZH2"/>
<reference evidence="1 2" key="1">
    <citation type="journal article" date="2011" name="J. Bacteriol.">
        <title>Complete genome sequence of Metallosphaera cuprina, a metal sulfide-oxidizing archaeon from a hot spring.</title>
        <authorList>
            <person name="Liu L.J."/>
            <person name="You X.Y."/>
            <person name="Zheng H."/>
            <person name="Wang S."/>
            <person name="Jiang C.Y."/>
            <person name="Liu S.J."/>
        </authorList>
    </citation>
    <scope>NUCLEOTIDE SEQUENCE [LARGE SCALE GENOMIC DNA]</scope>
    <source>
        <strain evidence="1 2">Ar-4</strain>
    </source>
</reference>
<evidence type="ECO:0000313" key="1">
    <source>
        <dbReference type="EMBL" id="AEB95662.1"/>
    </source>
</evidence>
<dbReference type="GeneID" id="10493748"/>
<proteinExistence type="predicted"/>
<dbReference type="HOGENOM" id="CLU_1773287_0_0_2"/>
<keyword evidence="2" id="KW-1185">Reference proteome</keyword>
<sequence length="144" mass="17212">MISWLLGSKVRDWAYFREMFQDFENVAVYSSAQGVIEIVKVSDLDPLHSQVTVLIHPRNLNKLVISYLKLKDYVAFPVFNLKDLRELAQRRRWRAIEYYYLWEFEGGWVLYDCKNCEDEQRLQINVDPFASVNERLAVWEGFHT</sequence>
<dbReference type="STRING" id="1006006.Mcup_1559"/>
<accession>F4FZH2</accession>